<organism evidence="3 4">
    <name type="scientific">Diplodia corticola</name>
    <dbReference type="NCBI Taxonomy" id="236234"/>
    <lineage>
        <taxon>Eukaryota</taxon>
        <taxon>Fungi</taxon>
        <taxon>Dikarya</taxon>
        <taxon>Ascomycota</taxon>
        <taxon>Pezizomycotina</taxon>
        <taxon>Dothideomycetes</taxon>
        <taxon>Dothideomycetes incertae sedis</taxon>
        <taxon>Botryosphaeriales</taxon>
        <taxon>Botryosphaeriaceae</taxon>
        <taxon>Diplodia</taxon>
    </lineage>
</organism>
<dbReference type="PANTHER" id="PTHR13847:SF279">
    <property type="entry name" value="FAD DEPENDENT OXIDOREDUCTASE DOMAIN-CONTAINING PROTEIN-RELATED"/>
    <property type="match status" value="1"/>
</dbReference>
<dbReference type="SUPFAM" id="SSF51905">
    <property type="entry name" value="FAD/NAD(P)-binding domain"/>
    <property type="match status" value="1"/>
</dbReference>
<evidence type="ECO:0000313" key="3">
    <source>
        <dbReference type="EMBL" id="OJD40253.1"/>
    </source>
</evidence>
<dbReference type="InterPro" id="IPR006076">
    <property type="entry name" value="FAD-dep_OxRdtase"/>
</dbReference>
<dbReference type="AlphaFoldDB" id="A0A1J9SKW4"/>
<dbReference type="InterPro" id="IPR036188">
    <property type="entry name" value="FAD/NAD-bd_sf"/>
</dbReference>
<dbReference type="GO" id="GO:0005737">
    <property type="term" value="C:cytoplasm"/>
    <property type="evidence" value="ECO:0007669"/>
    <property type="project" value="TreeGrafter"/>
</dbReference>
<dbReference type="PANTHER" id="PTHR13847">
    <property type="entry name" value="SARCOSINE DEHYDROGENASE-RELATED"/>
    <property type="match status" value="1"/>
</dbReference>
<accession>A0A1J9SKW4</accession>
<dbReference type="Gene3D" id="3.30.9.10">
    <property type="entry name" value="D-Amino Acid Oxidase, subunit A, domain 2"/>
    <property type="match status" value="1"/>
</dbReference>
<evidence type="ECO:0000313" key="4">
    <source>
        <dbReference type="Proteomes" id="UP000183809"/>
    </source>
</evidence>
<dbReference type="EMBL" id="MNUE01000001">
    <property type="protein sequence ID" value="OJD40253.1"/>
    <property type="molecule type" value="Genomic_DNA"/>
</dbReference>
<evidence type="ECO:0000259" key="2">
    <source>
        <dbReference type="Pfam" id="PF01266"/>
    </source>
</evidence>
<feature type="region of interest" description="Disordered" evidence="1">
    <location>
        <begin position="117"/>
        <end position="149"/>
    </location>
</feature>
<feature type="compositionally biased region" description="Low complexity" evidence="1">
    <location>
        <begin position="1"/>
        <end position="10"/>
    </location>
</feature>
<reference evidence="3 4" key="1">
    <citation type="submission" date="2016-10" db="EMBL/GenBank/DDBJ databases">
        <title>Proteomics and genomics reveal pathogen-plant mechanisms compatible with a hemibiotrophic lifestyle of Diplodia corticola.</title>
        <authorList>
            <person name="Fernandes I."/>
            <person name="De Jonge R."/>
            <person name="Van De Peer Y."/>
            <person name="Devreese B."/>
            <person name="Alves A."/>
            <person name="Esteves A.C."/>
        </authorList>
    </citation>
    <scope>NUCLEOTIDE SEQUENCE [LARGE SCALE GENOMIC DNA]</scope>
    <source>
        <strain evidence="3 4">CBS 112549</strain>
    </source>
</reference>
<dbReference type="Gene3D" id="3.50.50.60">
    <property type="entry name" value="FAD/NAD(P)-binding domain"/>
    <property type="match status" value="2"/>
</dbReference>
<feature type="compositionally biased region" description="Polar residues" evidence="1">
    <location>
        <begin position="19"/>
        <end position="29"/>
    </location>
</feature>
<feature type="compositionally biased region" description="Low complexity" evidence="1">
    <location>
        <begin position="129"/>
        <end position="140"/>
    </location>
</feature>
<dbReference type="Pfam" id="PF01266">
    <property type="entry name" value="DAO"/>
    <property type="match status" value="1"/>
</dbReference>
<feature type="domain" description="FAD dependent oxidoreductase" evidence="2">
    <location>
        <begin position="56"/>
        <end position="478"/>
    </location>
</feature>
<name>A0A1J9SKW4_9PEZI</name>
<dbReference type="RefSeq" id="XP_020135096.1">
    <property type="nucleotide sequence ID" value="XM_020269772.1"/>
</dbReference>
<feature type="region of interest" description="Disordered" evidence="1">
    <location>
        <begin position="1"/>
        <end position="29"/>
    </location>
</feature>
<dbReference type="Proteomes" id="UP000183809">
    <property type="component" value="Unassembled WGS sequence"/>
</dbReference>
<dbReference type="OrthoDB" id="429143at2759"/>
<gene>
    <name evidence="3" type="ORF">BKCO1_1000381</name>
</gene>
<comment type="caution">
    <text evidence="3">The sequence shown here is derived from an EMBL/GenBank/DDBJ whole genome shotgun (WGS) entry which is preliminary data.</text>
</comment>
<sequence>MTTATTATAAPESRAPAANHQNDTLPVPNSTLSYWREKPHRLDTHRTTPDLPASCDVAIIGSGMAGVSVAYHLASTSSTPHPPSTLLLEARQLCSGATGRNGGHVKAKTATLLSLLSHDDDDDDDDENNNSSSNNNNDSNDSNDNDDNGLATANALSAFVQAQIAALAAVTTAAEPGLAAECDFQLRRSWDVFVRDDEATARVARAWRRCVARGDEWTAGREMIDGGDVEAVTGVRGARLAVSSPACSLWPYRFVGGLLERAMARNGRLNVQTGTGVVRVERDGEGAGEGAWLVCTDRGVVRARKVVFATNAYTAGLVPAYRGVITPYKGMCAHLAAADGTRQPRLSHTYNIEYGGREGLETVDYLNPRPDGGIVVGGAKWLYQEQKSLWLNTVDDSTLIEPVMKAKYFDGYMQRNFTGWDDSGSETERVWSGIMGSTPDGVPHVGKVPGEQNQWILAGFNGGGNALIFLTAKAVAKMVLEDVPFEETGVAVPAFFKTTAERLAKHS</sequence>
<keyword evidence="4" id="KW-1185">Reference proteome</keyword>
<feature type="compositionally biased region" description="Acidic residues" evidence="1">
    <location>
        <begin position="119"/>
        <end position="128"/>
    </location>
</feature>
<protein>
    <submittedName>
        <fullName evidence="3">Fad dependent oxidoreductase</fullName>
    </submittedName>
</protein>
<dbReference type="GeneID" id="31010031"/>
<dbReference type="STRING" id="236234.A0A1J9SKW4"/>
<evidence type="ECO:0000256" key="1">
    <source>
        <dbReference type="SAM" id="MobiDB-lite"/>
    </source>
</evidence>
<proteinExistence type="predicted"/>